<comment type="caution">
    <text evidence="1">The sequence shown here is derived from an EMBL/GenBank/DDBJ whole genome shotgun (WGS) entry which is preliminary data.</text>
</comment>
<accession>A0ACC7NP66</accession>
<dbReference type="Proteomes" id="UP001629235">
    <property type="component" value="Unassembled WGS sequence"/>
</dbReference>
<proteinExistence type="predicted"/>
<reference evidence="1 2" key="1">
    <citation type="journal article" date="2024" name="Chem. Sci.">
        <title>Discovery of megapolipeptins by genome mining of a Burkholderiales bacteria collection.</title>
        <authorList>
            <person name="Paulo B.S."/>
            <person name="Recchia M.J.J."/>
            <person name="Lee S."/>
            <person name="Fergusson C.H."/>
            <person name="Romanowski S.B."/>
            <person name="Hernandez A."/>
            <person name="Krull N."/>
            <person name="Liu D.Y."/>
            <person name="Cavanagh H."/>
            <person name="Bos A."/>
            <person name="Gray C.A."/>
            <person name="Murphy B.T."/>
            <person name="Linington R.G."/>
            <person name="Eustaquio A.S."/>
        </authorList>
    </citation>
    <scope>NUCLEOTIDE SEQUENCE [LARGE SCALE GENOMIC DNA]</scope>
    <source>
        <strain evidence="1 2">RL18-126-BIB-B</strain>
    </source>
</reference>
<gene>
    <name evidence="1" type="ORF">PQR01_39560</name>
</gene>
<evidence type="ECO:0000313" key="1">
    <source>
        <dbReference type="EMBL" id="MFM0109310.1"/>
    </source>
</evidence>
<evidence type="ECO:0000313" key="2">
    <source>
        <dbReference type="Proteomes" id="UP001629235"/>
    </source>
</evidence>
<sequence>MVIIATKICDVKGHGESMATPESESFVRTFARGIAVIEAMGRGATHQTLGEIADSVGLPRTAVRRFLMTLIELSFVKSDGKQYWLTPRVLRLGLSYLGTLPYWREAQVALEELCTRIKQSCALSVLDGEDIVYIQRQHSKRILPMSPTLGSRLPAHAVSMGRVMLAGLPDDELNHYLETATLKHLTGATVMDKTVLRERILAARSDGYSWIDGELDDSICGLAVPVRDKDGLTIAAVNVSLPTGQFDQKTAVQRYLGELRLAASQLRAAS</sequence>
<name>A0ACC7NP66_9BURK</name>
<organism evidence="1 2">
    <name type="scientific">Paraburkholderia rhynchosiae</name>
    <dbReference type="NCBI Taxonomy" id="487049"/>
    <lineage>
        <taxon>Bacteria</taxon>
        <taxon>Pseudomonadati</taxon>
        <taxon>Pseudomonadota</taxon>
        <taxon>Betaproteobacteria</taxon>
        <taxon>Burkholderiales</taxon>
        <taxon>Burkholderiaceae</taxon>
        <taxon>Paraburkholderia</taxon>
    </lineage>
</organism>
<dbReference type="EMBL" id="JAQQDW010000197">
    <property type="protein sequence ID" value="MFM0109310.1"/>
    <property type="molecule type" value="Genomic_DNA"/>
</dbReference>
<protein>
    <submittedName>
        <fullName evidence="1">IclR family transcriptional regulator C-terminal domain-containing protein</fullName>
    </submittedName>
</protein>
<keyword evidence="2" id="KW-1185">Reference proteome</keyword>